<sequence>MSLSEFEVESWIEKFRLHSPKTRLIRLSREVCEYLLEDNLIVRSGEADNDVSSDSDTDGSEDESAGALSAKTIDSFPELKTEVEEAIQALGGEVAPKVGSKSPVDASWANFTGQTKCKDFSEVLLLMKASDRVADDVSTRLLLGQPTFLILRKWSSLHPSMEFRTFIKQRRVQAICQRDDEQHYQHLEDDAPKIEHAIEGFFNDTMKEKMSGTEYVMDVYVDNASRVWLIDLAPARDTTDALLFTWAELDALAANSRPEFRVLARHKRAPAKSLYYGIPYELRGERGSEALAEASKRLAERRLG</sequence>
<comment type="similarity">
    <text evidence="1">Belongs to the CDC123 family.</text>
</comment>
<dbReference type="EMBL" id="JAMWBK010000001">
    <property type="protein sequence ID" value="KAJ8908745.1"/>
    <property type="molecule type" value="Genomic_DNA"/>
</dbReference>
<dbReference type="PANTHER" id="PTHR15323">
    <property type="entry name" value="D123 PROTEIN"/>
    <property type="match status" value="1"/>
</dbReference>
<evidence type="ECO:0000313" key="3">
    <source>
        <dbReference type="EMBL" id="KAJ8908745.1"/>
    </source>
</evidence>
<evidence type="ECO:0008006" key="5">
    <source>
        <dbReference type="Google" id="ProtNLM"/>
    </source>
</evidence>
<gene>
    <name evidence="3" type="ORF">NDN08_005450</name>
</gene>
<feature type="compositionally biased region" description="Acidic residues" evidence="2">
    <location>
        <begin position="47"/>
        <end position="64"/>
    </location>
</feature>
<organism evidence="3 4">
    <name type="scientific">Rhodosorus marinus</name>
    <dbReference type="NCBI Taxonomy" id="101924"/>
    <lineage>
        <taxon>Eukaryota</taxon>
        <taxon>Rhodophyta</taxon>
        <taxon>Stylonematophyceae</taxon>
        <taxon>Stylonematales</taxon>
        <taxon>Stylonemataceae</taxon>
        <taxon>Rhodosorus</taxon>
    </lineage>
</organism>
<name>A0AAV8V1L2_9RHOD</name>
<dbReference type="InterPro" id="IPR009772">
    <property type="entry name" value="CDC123"/>
</dbReference>
<dbReference type="Pfam" id="PF07065">
    <property type="entry name" value="D123"/>
    <property type="match status" value="1"/>
</dbReference>
<evidence type="ECO:0000313" key="4">
    <source>
        <dbReference type="Proteomes" id="UP001157974"/>
    </source>
</evidence>
<keyword evidence="4" id="KW-1185">Reference proteome</keyword>
<reference evidence="3 4" key="1">
    <citation type="journal article" date="2023" name="Nat. Commun.">
        <title>Origin of minicircular mitochondrial genomes in red algae.</title>
        <authorList>
            <person name="Lee Y."/>
            <person name="Cho C.H."/>
            <person name="Lee Y.M."/>
            <person name="Park S.I."/>
            <person name="Yang J.H."/>
            <person name="West J.A."/>
            <person name="Bhattacharya D."/>
            <person name="Yoon H.S."/>
        </authorList>
    </citation>
    <scope>NUCLEOTIDE SEQUENCE [LARGE SCALE GENOMIC DNA]</scope>
    <source>
        <strain evidence="3 4">CCMP1338</strain>
        <tissue evidence="3">Whole cell</tissue>
    </source>
</reference>
<dbReference type="AlphaFoldDB" id="A0AAV8V1L2"/>
<evidence type="ECO:0000256" key="1">
    <source>
        <dbReference type="ARBA" id="ARBA00011047"/>
    </source>
</evidence>
<dbReference type="PANTHER" id="PTHR15323:SF6">
    <property type="entry name" value="CELL DIVISION CYCLE PROTEIN 123 HOMOLOG"/>
    <property type="match status" value="1"/>
</dbReference>
<dbReference type="GO" id="GO:0005737">
    <property type="term" value="C:cytoplasm"/>
    <property type="evidence" value="ECO:0007669"/>
    <property type="project" value="TreeGrafter"/>
</dbReference>
<accession>A0AAV8V1L2</accession>
<feature type="region of interest" description="Disordered" evidence="2">
    <location>
        <begin position="47"/>
        <end position="67"/>
    </location>
</feature>
<comment type="caution">
    <text evidence="3">The sequence shown here is derived from an EMBL/GenBank/DDBJ whole genome shotgun (WGS) entry which is preliminary data.</text>
</comment>
<dbReference type="Proteomes" id="UP001157974">
    <property type="component" value="Unassembled WGS sequence"/>
</dbReference>
<proteinExistence type="inferred from homology"/>
<protein>
    <recommendedName>
        <fullName evidence="5">Cell division cycle protein 123</fullName>
    </recommendedName>
</protein>
<evidence type="ECO:0000256" key="2">
    <source>
        <dbReference type="SAM" id="MobiDB-lite"/>
    </source>
</evidence>